<reference evidence="1 2" key="1">
    <citation type="journal article" date="2021" name="Front. Genet.">
        <title>Chromosome-Level Genome Assembly Reveals Significant Gene Expansion in the Toll and IMD Signaling Pathways of Dendrolimus kikuchii.</title>
        <authorList>
            <person name="Zhou J."/>
            <person name="Wu P."/>
            <person name="Xiong Z."/>
            <person name="Liu N."/>
            <person name="Zhao N."/>
            <person name="Ji M."/>
            <person name="Qiu Y."/>
            <person name="Yang B."/>
        </authorList>
    </citation>
    <scope>NUCLEOTIDE SEQUENCE [LARGE SCALE GENOMIC DNA]</scope>
    <source>
        <strain evidence="1">Ann1</strain>
    </source>
</reference>
<evidence type="ECO:0000313" key="1">
    <source>
        <dbReference type="EMBL" id="KAJ0172844.1"/>
    </source>
</evidence>
<protein>
    <submittedName>
        <fullName evidence="1">Uncharacterized protein</fullName>
    </submittedName>
</protein>
<organism evidence="1 2">
    <name type="scientific">Dendrolimus kikuchii</name>
    <dbReference type="NCBI Taxonomy" id="765133"/>
    <lineage>
        <taxon>Eukaryota</taxon>
        <taxon>Metazoa</taxon>
        <taxon>Ecdysozoa</taxon>
        <taxon>Arthropoda</taxon>
        <taxon>Hexapoda</taxon>
        <taxon>Insecta</taxon>
        <taxon>Pterygota</taxon>
        <taxon>Neoptera</taxon>
        <taxon>Endopterygota</taxon>
        <taxon>Lepidoptera</taxon>
        <taxon>Glossata</taxon>
        <taxon>Ditrysia</taxon>
        <taxon>Bombycoidea</taxon>
        <taxon>Lasiocampidae</taxon>
        <taxon>Dendrolimus</taxon>
    </lineage>
</organism>
<keyword evidence="2" id="KW-1185">Reference proteome</keyword>
<accession>A0ACC1CMN6</accession>
<comment type="caution">
    <text evidence="1">The sequence shown here is derived from an EMBL/GenBank/DDBJ whole genome shotgun (WGS) entry which is preliminary data.</text>
</comment>
<dbReference type="Proteomes" id="UP000824533">
    <property type="component" value="Linkage Group LG21"/>
</dbReference>
<proteinExistence type="predicted"/>
<gene>
    <name evidence="1" type="ORF">K1T71_011983</name>
</gene>
<evidence type="ECO:0000313" key="2">
    <source>
        <dbReference type="Proteomes" id="UP000824533"/>
    </source>
</evidence>
<dbReference type="EMBL" id="CM034407">
    <property type="protein sequence ID" value="KAJ0172844.1"/>
    <property type="molecule type" value="Genomic_DNA"/>
</dbReference>
<sequence length="316" mass="34254">MFRKIMWCYVFVLTLLDISLNTKLSAQGKSVTVHDSLIEGITFQEWGKESSAEGARGGRAVSAEALALSPPALSFGLRPLAAAHVLTVTLTNTANTTMHLASVAGTTPDFHASFFESKTLAPQANTSFSVVYLGRREGPVSAHLYIHTSLGVHKYPVSAVGVASEWGVWPLVGVRVPLNASVEPLLTMHNPTHHTIQVSEVYSSGAWVGLRLPGGGESAPRGAWTLPPHSARALVRLRLRPHSVHQQQRQHDQPLTAYIRIKANMTGGGLVVGVEAVPTLPGEYLSPLQIRISARGSRDPPDMVRAYFDRHKPYIE</sequence>
<name>A0ACC1CMN6_9NEOP</name>